<proteinExistence type="predicted"/>
<protein>
    <submittedName>
        <fullName evidence="1">Uncharacterized protein</fullName>
    </submittedName>
</protein>
<dbReference type="Proteomes" id="UP000887013">
    <property type="component" value="Unassembled WGS sequence"/>
</dbReference>
<evidence type="ECO:0000313" key="1">
    <source>
        <dbReference type="EMBL" id="GFU31982.1"/>
    </source>
</evidence>
<sequence>MARCPHELEEILSRRSRSFYVPCPCDEEEFEITRETIVSPRQRRCRHCDPCSCCGYSSHLFHSPMTTITTLHSPDPTYTILDGWFR</sequence>
<reference evidence="1" key="1">
    <citation type="submission" date="2020-08" db="EMBL/GenBank/DDBJ databases">
        <title>Multicomponent nature underlies the extraordinary mechanical properties of spider dragline silk.</title>
        <authorList>
            <person name="Kono N."/>
            <person name="Nakamura H."/>
            <person name="Mori M."/>
            <person name="Yoshida Y."/>
            <person name="Ohtoshi R."/>
            <person name="Malay A.D."/>
            <person name="Moran D.A.P."/>
            <person name="Tomita M."/>
            <person name="Numata K."/>
            <person name="Arakawa K."/>
        </authorList>
    </citation>
    <scope>NUCLEOTIDE SEQUENCE</scope>
</reference>
<comment type="caution">
    <text evidence="1">The sequence shown here is derived from an EMBL/GenBank/DDBJ whole genome shotgun (WGS) entry which is preliminary data.</text>
</comment>
<dbReference type="OrthoDB" id="6420309at2759"/>
<dbReference type="AlphaFoldDB" id="A0A8X6QU52"/>
<accession>A0A8X6QU52</accession>
<feature type="non-terminal residue" evidence="1">
    <location>
        <position position="86"/>
    </location>
</feature>
<organism evidence="1 2">
    <name type="scientific">Nephila pilipes</name>
    <name type="common">Giant wood spider</name>
    <name type="synonym">Nephila maculata</name>
    <dbReference type="NCBI Taxonomy" id="299642"/>
    <lineage>
        <taxon>Eukaryota</taxon>
        <taxon>Metazoa</taxon>
        <taxon>Ecdysozoa</taxon>
        <taxon>Arthropoda</taxon>
        <taxon>Chelicerata</taxon>
        <taxon>Arachnida</taxon>
        <taxon>Araneae</taxon>
        <taxon>Araneomorphae</taxon>
        <taxon>Entelegynae</taxon>
        <taxon>Araneoidea</taxon>
        <taxon>Nephilidae</taxon>
        <taxon>Nephila</taxon>
    </lineage>
</organism>
<keyword evidence="2" id="KW-1185">Reference proteome</keyword>
<dbReference type="EMBL" id="BMAW01129790">
    <property type="protein sequence ID" value="GFU31982.1"/>
    <property type="molecule type" value="Genomic_DNA"/>
</dbReference>
<gene>
    <name evidence="1" type="ORF">NPIL_171761</name>
</gene>
<name>A0A8X6QU52_NEPPI</name>
<evidence type="ECO:0000313" key="2">
    <source>
        <dbReference type="Proteomes" id="UP000887013"/>
    </source>
</evidence>